<evidence type="ECO:0000313" key="3">
    <source>
        <dbReference type="Proteomes" id="UP000479000"/>
    </source>
</evidence>
<keyword evidence="3" id="KW-1185">Reference proteome</keyword>
<dbReference type="EMBL" id="CADCXU010035085">
    <property type="protein sequence ID" value="CAB0020179.1"/>
    <property type="molecule type" value="Genomic_DNA"/>
</dbReference>
<feature type="compositionally biased region" description="Basic and acidic residues" evidence="1">
    <location>
        <begin position="1"/>
        <end position="17"/>
    </location>
</feature>
<proteinExistence type="predicted"/>
<organism evidence="2 3">
    <name type="scientific">Nesidiocoris tenuis</name>
    <dbReference type="NCBI Taxonomy" id="355587"/>
    <lineage>
        <taxon>Eukaryota</taxon>
        <taxon>Metazoa</taxon>
        <taxon>Ecdysozoa</taxon>
        <taxon>Arthropoda</taxon>
        <taxon>Hexapoda</taxon>
        <taxon>Insecta</taxon>
        <taxon>Pterygota</taxon>
        <taxon>Neoptera</taxon>
        <taxon>Paraneoptera</taxon>
        <taxon>Hemiptera</taxon>
        <taxon>Heteroptera</taxon>
        <taxon>Panheteroptera</taxon>
        <taxon>Cimicomorpha</taxon>
        <taxon>Miridae</taxon>
        <taxon>Dicyphina</taxon>
        <taxon>Nesidiocoris</taxon>
    </lineage>
</organism>
<evidence type="ECO:0000256" key="1">
    <source>
        <dbReference type="SAM" id="MobiDB-lite"/>
    </source>
</evidence>
<protein>
    <submittedName>
        <fullName evidence="2">Uncharacterized protein</fullName>
    </submittedName>
</protein>
<accession>A0A6H5HSP3</accession>
<reference evidence="2 3" key="1">
    <citation type="submission" date="2020-02" db="EMBL/GenBank/DDBJ databases">
        <authorList>
            <person name="Ferguson B K."/>
        </authorList>
    </citation>
    <scope>NUCLEOTIDE SEQUENCE [LARGE SCALE GENOMIC DNA]</scope>
</reference>
<feature type="region of interest" description="Disordered" evidence="1">
    <location>
        <begin position="1"/>
        <end position="37"/>
    </location>
</feature>
<name>A0A6H5HSP3_9HEMI</name>
<sequence length="187" mass="21365">MTSRIDRDGLRLGRKETPPAVPPETGEVSLSPSSFGRRRTHGLDWWTRRDRSFQAEDLYHRELSNPAYKINPQTQLNISPHKLNSQIQLKTSASRAKNIKYFCKFYNARIVNREFKAAKMRLTAARRGSDRAALSRIERGRSRSSRREAFVSAAKCDAGTRLSGRLISNRHLTLRGIHSKSRSGPFQ</sequence>
<evidence type="ECO:0000313" key="2">
    <source>
        <dbReference type="EMBL" id="CAB0020179.1"/>
    </source>
</evidence>
<dbReference type="Proteomes" id="UP000479000">
    <property type="component" value="Unassembled WGS sequence"/>
</dbReference>
<dbReference type="AlphaFoldDB" id="A0A6H5HSP3"/>
<gene>
    <name evidence="2" type="ORF">NTEN_LOCUS23778</name>
</gene>